<gene>
    <name evidence="2" type="ORF">NDU88_005184</name>
</gene>
<accession>A0AAV7UL58</accession>
<dbReference type="Proteomes" id="UP001066276">
    <property type="component" value="Chromosome 3_1"/>
</dbReference>
<evidence type="ECO:0000256" key="1">
    <source>
        <dbReference type="SAM" id="MobiDB-lite"/>
    </source>
</evidence>
<sequence length="142" mass="16502">MSPPGGLREASIHQARRSIRMEGEVTGPAGKKKQEVGRRTVGPRTRRSDVEPTRRDVERPMSRNRRRTRRREGYNVTDEGRTQTHQKRREWPEYPAKSQEGRGFPRYGTLYTVHVITCWGFQRGSREVVWATSKHTNSVEEG</sequence>
<feature type="region of interest" description="Disordered" evidence="1">
    <location>
        <begin position="1"/>
        <end position="104"/>
    </location>
</feature>
<reference evidence="2" key="1">
    <citation type="journal article" date="2022" name="bioRxiv">
        <title>Sequencing and chromosome-scale assembly of the giantPleurodeles waltlgenome.</title>
        <authorList>
            <person name="Brown T."/>
            <person name="Elewa A."/>
            <person name="Iarovenko S."/>
            <person name="Subramanian E."/>
            <person name="Araus A.J."/>
            <person name="Petzold A."/>
            <person name="Susuki M."/>
            <person name="Suzuki K.-i.T."/>
            <person name="Hayashi T."/>
            <person name="Toyoda A."/>
            <person name="Oliveira C."/>
            <person name="Osipova E."/>
            <person name="Leigh N.D."/>
            <person name="Simon A."/>
            <person name="Yun M.H."/>
        </authorList>
    </citation>
    <scope>NUCLEOTIDE SEQUENCE</scope>
    <source>
        <strain evidence="2">20211129_DDA</strain>
        <tissue evidence="2">Liver</tissue>
    </source>
</reference>
<evidence type="ECO:0000313" key="2">
    <source>
        <dbReference type="EMBL" id="KAJ1188423.1"/>
    </source>
</evidence>
<name>A0AAV7UL58_PLEWA</name>
<keyword evidence="3" id="KW-1185">Reference proteome</keyword>
<proteinExistence type="predicted"/>
<dbReference type="AlphaFoldDB" id="A0AAV7UL58"/>
<feature type="compositionally biased region" description="Basic and acidic residues" evidence="1">
    <location>
        <begin position="46"/>
        <end position="61"/>
    </location>
</feature>
<comment type="caution">
    <text evidence="2">The sequence shown here is derived from an EMBL/GenBank/DDBJ whole genome shotgun (WGS) entry which is preliminary data.</text>
</comment>
<dbReference type="EMBL" id="JANPWB010000005">
    <property type="protein sequence ID" value="KAJ1188423.1"/>
    <property type="molecule type" value="Genomic_DNA"/>
</dbReference>
<evidence type="ECO:0000313" key="3">
    <source>
        <dbReference type="Proteomes" id="UP001066276"/>
    </source>
</evidence>
<protein>
    <submittedName>
        <fullName evidence="2">Uncharacterized protein</fullName>
    </submittedName>
</protein>
<organism evidence="2 3">
    <name type="scientific">Pleurodeles waltl</name>
    <name type="common">Iberian ribbed newt</name>
    <dbReference type="NCBI Taxonomy" id="8319"/>
    <lineage>
        <taxon>Eukaryota</taxon>
        <taxon>Metazoa</taxon>
        <taxon>Chordata</taxon>
        <taxon>Craniata</taxon>
        <taxon>Vertebrata</taxon>
        <taxon>Euteleostomi</taxon>
        <taxon>Amphibia</taxon>
        <taxon>Batrachia</taxon>
        <taxon>Caudata</taxon>
        <taxon>Salamandroidea</taxon>
        <taxon>Salamandridae</taxon>
        <taxon>Pleurodelinae</taxon>
        <taxon>Pleurodeles</taxon>
    </lineage>
</organism>